<keyword evidence="1" id="KW-0732">Signal</keyword>
<dbReference type="SUPFAM" id="SSF141571">
    <property type="entry name" value="Pentapeptide repeat-like"/>
    <property type="match status" value="1"/>
</dbReference>
<dbReference type="HOGENOM" id="CLU_066336_2_0_3"/>
<dbReference type="Gene3D" id="2.160.20.80">
    <property type="entry name" value="E3 ubiquitin-protein ligase SopA"/>
    <property type="match status" value="1"/>
</dbReference>
<dbReference type="AlphaFoldDB" id="Q7NEC5"/>
<accession>Q7NEC5</accession>
<proteinExistence type="predicted"/>
<dbReference type="InterPro" id="IPR044213">
    <property type="entry name" value="At2g44920-like"/>
</dbReference>
<dbReference type="STRING" id="251221.gene:10761472"/>
<dbReference type="KEGG" id="gvi:gll3955"/>
<dbReference type="EnsemblBacteria" id="BAC91896">
    <property type="protein sequence ID" value="BAC91896"/>
    <property type="gene ID" value="BAC91896"/>
</dbReference>
<dbReference type="EMBL" id="BA000045">
    <property type="protein sequence ID" value="BAC91896.1"/>
    <property type="molecule type" value="Genomic_DNA"/>
</dbReference>
<dbReference type="InParanoid" id="Q7NEC5"/>
<sequence length="159" mass="16879">MWRSGVLAGLAAGLVLPGLVSAQADIQNNYNGAYLEGRSVAEQNLKQAQFYKANLRGVDFSSSDLRGASLFAASLRGANFNKARLDDAELSNADLQGAKLDQAVLAGAYMTAARLKDVSVDGADFTGTIINNQQKTYQCGRATGTNGLTKRQTRRTLGC</sequence>
<dbReference type="OrthoDB" id="569876at2"/>
<dbReference type="Pfam" id="PF00805">
    <property type="entry name" value="Pentapeptide"/>
    <property type="match status" value="2"/>
</dbReference>
<evidence type="ECO:0000256" key="1">
    <source>
        <dbReference type="SAM" id="SignalP"/>
    </source>
</evidence>
<protein>
    <submittedName>
        <fullName evidence="2">Gll3955 protein</fullName>
    </submittedName>
</protein>
<dbReference type="InterPro" id="IPR001646">
    <property type="entry name" value="5peptide_repeat"/>
</dbReference>
<dbReference type="Proteomes" id="UP000000557">
    <property type="component" value="Chromosome"/>
</dbReference>
<reference evidence="2 3" key="1">
    <citation type="journal article" date="2003" name="DNA Res.">
        <title>Complete genome structure of Gloeobacter violaceus PCC 7421, a cyanobacterium that lacks thylakoids.</title>
        <authorList>
            <person name="Nakamura Y."/>
            <person name="Kaneko T."/>
            <person name="Sato S."/>
            <person name="Mimuro M."/>
            <person name="Miyashita H."/>
            <person name="Tsuchiya T."/>
            <person name="Sasamoto S."/>
            <person name="Watanabe A."/>
            <person name="Kawashima K."/>
            <person name="Kishida Y."/>
            <person name="Kiyokawa C."/>
            <person name="Kohara M."/>
            <person name="Matsumoto M."/>
            <person name="Matsuno A."/>
            <person name="Nakazaki N."/>
            <person name="Shimpo S."/>
            <person name="Takeuchi C."/>
            <person name="Yamada M."/>
            <person name="Tabata S."/>
        </authorList>
    </citation>
    <scope>NUCLEOTIDE SEQUENCE [LARGE SCALE GENOMIC DNA]</scope>
    <source>
        <strain evidence="3">ATCC 29082 / PCC 7421</strain>
    </source>
</reference>
<reference evidence="2 3" key="2">
    <citation type="journal article" date="2003" name="DNA Res.">
        <title>Complete genome structure of Gloeobacter violaceus PCC 7421, a cyanobacterium that lacks thylakoids (supplement).</title>
        <authorList>
            <person name="Nakamura Y."/>
            <person name="Kaneko T."/>
            <person name="Sato S."/>
            <person name="Mimuro M."/>
            <person name="Miyashita H."/>
            <person name="Tsuchiya T."/>
            <person name="Sasamoto S."/>
            <person name="Watanabe A."/>
            <person name="Kawashima K."/>
            <person name="Kishida Y."/>
            <person name="Kiyokawa C."/>
            <person name="Kohara M."/>
            <person name="Matsumoto M."/>
            <person name="Matsuno A."/>
            <person name="Nakazaki N."/>
            <person name="Shimpo S."/>
            <person name="Takeuchi C."/>
            <person name="Yamada M."/>
            <person name="Tabata S."/>
        </authorList>
    </citation>
    <scope>NUCLEOTIDE SEQUENCE [LARGE SCALE GENOMIC DNA]</scope>
    <source>
        <strain evidence="3">ATCC 29082 / PCC 7421</strain>
    </source>
</reference>
<evidence type="ECO:0000313" key="2">
    <source>
        <dbReference type="EMBL" id="BAC91896.1"/>
    </source>
</evidence>
<name>Q7NEC5_GLOVI</name>
<organism evidence="2 3">
    <name type="scientific">Gloeobacter violaceus (strain ATCC 29082 / PCC 7421)</name>
    <dbReference type="NCBI Taxonomy" id="251221"/>
    <lineage>
        <taxon>Bacteria</taxon>
        <taxon>Bacillati</taxon>
        <taxon>Cyanobacteriota</taxon>
        <taxon>Cyanophyceae</taxon>
        <taxon>Gloeobacterales</taxon>
        <taxon>Gloeobacteraceae</taxon>
        <taxon>Gloeobacter</taxon>
    </lineage>
</organism>
<dbReference type="RefSeq" id="WP_011143943.1">
    <property type="nucleotide sequence ID" value="NC_005125.1"/>
</dbReference>
<dbReference type="eggNOG" id="COG1357">
    <property type="taxonomic scope" value="Bacteria"/>
</dbReference>
<feature type="signal peptide" evidence="1">
    <location>
        <begin position="1"/>
        <end position="22"/>
    </location>
</feature>
<gene>
    <name evidence="2" type="ordered locus">gll3955</name>
</gene>
<dbReference type="PhylomeDB" id="Q7NEC5"/>
<feature type="chain" id="PRO_5004290458" evidence="1">
    <location>
        <begin position="23"/>
        <end position="159"/>
    </location>
</feature>
<evidence type="ECO:0000313" key="3">
    <source>
        <dbReference type="Proteomes" id="UP000000557"/>
    </source>
</evidence>
<dbReference type="PANTHER" id="PTHR47200">
    <property type="entry name" value="THYLAKOID LUMENAL 15 KDA PROTEIN 1, CHLOROPLASTIC"/>
    <property type="match status" value="1"/>
</dbReference>
<dbReference type="PANTHER" id="PTHR47200:SF2">
    <property type="entry name" value="THYLAKOID LUMENAL 15 KDA PROTEIN 1, CHLOROPLASTIC"/>
    <property type="match status" value="1"/>
</dbReference>
<keyword evidence="3" id="KW-1185">Reference proteome</keyword>